<sequence>MIIHHLASWELESQNLPLHLPHQVQRLGARVEELDWVFSASLVISSGFGSSRLEDLSGLQKSSLGEI</sequence>
<evidence type="ECO:0000313" key="2">
    <source>
        <dbReference type="Proteomes" id="UP001055879"/>
    </source>
</evidence>
<dbReference type="EMBL" id="CM042050">
    <property type="protein sequence ID" value="KAI3733442.1"/>
    <property type="molecule type" value="Genomic_DNA"/>
</dbReference>
<reference evidence="1 2" key="2">
    <citation type="journal article" date="2022" name="Mol. Ecol. Resour.">
        <title>The genomes of chicory, endive, great burdock and yacon provide insights into Asteraceae paleo-polyploidization history and plant inulin production.</title>
        <authorList>
            <person name="Fan W."/>
            <person name="Wang S."/>
            <person name="Wang H."/>
            <person name="Wang A."/>
            <person name="Jiang F."/>
            <person name="Liu H."/>
            <person name="Zhao H."/>
            <person name="Xu D."/>
            <person name="Zhang Y."/>
        </authorList>
    </citation>
    <scope>NUCLEOTIDE SEQUENCE [LARGE SCALE GENOMIC DNA]</scope>
    <source>
        <strain evidence="2">cv. Niubang</strain>
    </source>
</reference>
<organism evidence="1 2">
    <name type="scientific">Arctium lappa</name>
    <name type="common">Greater burdock</name>
    <name type="synonym">Lappa major</name>
    <dbReference type="NCBI Taxonomy" id="4217"/>
    <lineage>
        <taxon>Eukaryota</taxon>
        <taxon>Viridiplantae</taxon>
        <taxon>Streptophyta</taxon>
        <taxon>Embryophyta</taxon>
        <taxon>Tracheophyta</taxon>
        <taxon>Spermatophyta</taxon>
        <taxon>Magnoliopsida</taxon>
        <taxon>eudicotyledons</taxon>
        <taxon>Gunneridae</taxon>
        <taxon>Pentapetalae</taxon>
        <taxon>asterids</taxon>
        <taxon>campanulids</taxon>
        <taxon>Asterales</taxon>
        <taxon>Asteraceae</taxon>
        <taxon>Carduoideae</taxon>
        <taxon>Cardueae</taxon>
        <taxon>Arctiinae</taxon>
        <taxon>Arctium</taxon>
    </lineage>
</organism>
<evidence type="ECO:0000313" key="1">
    <source>
        <dbReference type="EMBL" id="KAI3733442.1"/>
    </source>
</evidence>
<reference evidence="2" key="1">
    <citation type="journal article" date="2022" name="Mol. Ecol. Resour.">
        <title>The genomes of chicory, endive, great burdock and yacon provide insights into Asteraceae palaeo-polyploidization history and plant inulin production.</title>
        <authorList>
            <person name="Fan W."/>
            <person name="Wang S."/>
            <person name="Wang H."/>
            <person name="Wang A."/>
            <person name="Jiang F."/>
            <person name="Liu H."/>
            <person name="Zhao H."/>
            <person name="Xu D."/>
            <person name="Zhang Y."/>
        </authorList>
    </citation>
    <scope>NUCLEOTIDE SEQUENCE [LARGE SCALE GENOMIC DNA]</scope>
    <source>
        <strain evidence="2">cv. Niubang</strain>
    </source>
</reference>
<protein>
    <submittedName>
        <fullName evidence="1">Uncharacterized protein</fullName>
    </submittedName>
</protein>
<gene>
    <name evidence="1" type="ORF">L6452_12885</name>
</gene>
<keyword evidence="2" id="KW-1185">Reference proteome</keyword>
<comment type="caution">
    <text evidence="1">The sequence shown here is derived from an EMBL/GenBank/DDBJ whole genome shotgun (WGS) entry which is preliminary data.</text>
</comment>
<accession>A0ACB9CGM1</accession>
<name>A0ACB9CGM1_ARCLA</name>
<dbReference type="Proteomes" id="UP001055879">
    <property type="component" value="Linkage Group LG04"/>
</dbReference>
<proteinExistence type="predicted"/>